<comment type="caution">
    <text evidence="5">The sequence shown here is derived from an EMBL/GenBank/DDBJ whole genome shotgun (WGS) entry which is preliminary data.</text>
</comment>
<dbReference type="PANTHER" id="PTHR21666:SF289">
    <property type="entry name" value="L-ALA--D-GLU ENDOPEPTIDASE"/>
    <property type="match status" value="1"/>
</dbReference>
<dbReference type="RefSeq" id="WP_136933477.1">
    <property type="nucleotide sequence ID" value="NZ_SSMQ01000049.1"/>
</dbReference>
<dbReference type="Proteomes" id="UP000309215">
    <property type="component" value="Unassembled WGS sequence"/>
</dbReference>
<proteinExistence type="predicted"/>
<dbReference type="EMBL" id="SSMQ01000049">
    <property type="protein sequence ID" value="TKD00184.1"/>
    <property type="molecule type" value="Genomic_DNA"/>
</dbReference>
<dbReference type="GO" id="GO:0004222">
    <property type="term" value="F:metalloendopeptidase activity"/>
    <property type="evidence" value="ECO:0007669"/>
    <property type="project" value="TreeGrafter"/>
</dbReference>
<dbReference type="Gene3D" id="2.70.70.10">
    <property type="entry name" value="Glucose Permease (Domain IIA)"/>
    <property type="match status" value="1"/>
</dbReference>
<gene>
    <name evidence="5" type="ORF">E8A74_35250</name>
</gene>
<evidence type="ECO:0000313" key="5">
    <source>
        <dbReference type="EMBL" id="TKD00184.1"/>
    </source>
</evidence>
<evidence type="ECO:0000259" key="4">
    <source>
        <dbReference type="Pfam" id="PF01551"/>
    </source>
</evidence>
<keyword evidence="6" id="KW-1185">Reference proteome</keyword>
<dbReference type="AlphaFoldDB" id="A0A4U1IZW7"/>
<feature type="domain" description="M23ase beta-sheet core" evidence="4">
    <location>
        <begin position="226"/>
        <end position="316"/>
    </location>
</feature>
<evidence type="ECO:0000256" key="1">
    <source>
        <dbReference type="ARBA" id="ARBA00022729"/>
    </source>
</evidence>
<feature type="signal peptide" evidence="3">
    <location>
        <begin position="1"/>
        <end position="22"/>
    </location>
</feature>
<evidence type="ECO:0000313" key="6">
    <source>
        <dbReference type="Proteomes" id="UP000309215"/>
    </source>
</evidence>
<dbReference type="SUPFAM" id="SSF51261">
    <property type="entry name" value="Duplicated hybrid motif"/>
    <property type="match status" value="1"/>
</dbReference>
<name>A0A4U1IZW7_9BACT</name>
<keyword evidence="2" id="KW-0175">Coiled coil</keyword>
<dbReference type="PANTHER" id="PTHR21666">
    <property type="entry name" value="PEPTIDASE-RELATED"/>
    <property type="match status" value="1"/>
</dbReference>
<protein>
    <submittedName>
        <fullName evidence="5">Peptidase</fullName>
    </submittedName>
</protein>
<dbReference type="InterPro" id="IPR050570">
    <property type="entry name" value="Cell_wall_metabolism_enzyme"/>
</dbReference>
<evidence type="ECO:0000256" key="2">
    <source>
        <dbReference type="SAM" id="Coils"/>
    </source>
</evidence>
<reference evidence="5 6" key="1">
    <citation type="submission" date="2019-04" db="EMBL/GenBank/DDBJ databases">
        <authorList>
            <person name="Li Y."/>
            <person name="Wang J."/>
        </authorList>
    </citation>
    <scope>NUCLEOTIDE SEQUENCE [LARGE SCALE GENOMIC DNA]</scope>
    <source>
        <strain evidence="5 6">DSM 14668</strain>
    </source>
</reference>
<feature type="coiled-coil region" evidence="2">
    <location>
        <begin position="104"/>
        <end position="165"/>
    </location>
</feature>
<dbReference type="OrthoDB" id="9784703at2"/>
<organism evidence="5 6">
    <name type="scientific">Polyangium fumosum</name>
    <dbReference type="NCBI Taxonomy" id="889272"/>
    <lineage>
        <taxon>Bacteria</taxon>
        <taxon>Pseudomonadati</taxon>
        <taxon>Myxococcota</taxon>
        <taxon>Polyangia</taxon>
        <taxon>Polyangiales</taxon>
        <taxon>Polyangiaceae</taxon>
        <taxon>Polyangium</taxon>
    </lineage>
</organism>
<dbReference type="Pfam" id="PF01551">
    <property type="entry name" value="Peptidase_M23"/>
    <property type="match status" value="1"/>
</dbReference>
<evidence type="ECO:0000256" key="3">
    <source>
        <dbReference type="SAM" id="SignalP"/>
    </source>
</evidence>
<dbReference type="CDD" id="cd12797">
    <property type="entry name" value="M23_peptidase"/>
    <property type="match status" value="1"/>
</dbReference>
<dbReference type="InterPro" id="IPR016047">
    <property type="entry name" value="M23ase_b-sheet_dom"/>
</dbReference>
<feature type="chain" id="PRO_5020274343" evidence="3">
    <location>
        <begin position="23"/>
        <end position="322"/>
    </location>
</feature>
<keyword evidence="1 3" id="KW-0732">Signal</keyword>
<accession>A0A4U1IZW7</accession>
<sequence>MLRRTSFLPLVLLALVSGAAQGGTPVEPLPAQATSALSSVADFERLLKHIDDEQRAVETELAGIDPRIETVRKRMLARGRAYYRHVHAGLLPVGEGFDALVDHAARVERVRRALERDIADEKALLERRTELEGRILRLRGERAPLEVQREAMMRAKRALEAEDERRAAFARAFESSSRPDYVAIYGADSGPRDADARLGFEAQKGRLLFPVAGRAEVRRSSKHGVSGVELFTQPGAAVRSVAAGRVVFADRYDSYALTVIIDHGDRYYSVYASLGGTELRAGDPVAAGARVGTAPSAGQGDTVYFEIRRGASALDPGDWLGL</sequence>
<dbReference type="InterPro" id="IPR011055">
    <property type="entry name" value="Dup_hybrid_motif"/>
</dbReference>